<evidence type="ECO:0000313" key="3">
    <source>
        <dbReference type="Proteomes" id="UP001596223"/>
    </source>
</evidence>
<proteinExistence type="predicted"/>
<feature type="domain" description="VOC" evidence="1">
    <location>
        <begin position="139"/>
        <end position="255"/>
    </location>
</feature>
<dbReference type="InterPro" id="IPR029068">
    <property type="entry name" value="Glyas_Bleomycin-R_OHBP_Dase"/>
</dbReference>
<organism evidence="2 3">
    <name type="scientific">Nocardia lasii</name>
    <dbReference type="NCBI Taxonomy" id="1616107"/>
    <lineage>
        <taxon>Bacteria</taxon>
        <taxon>Bacillati</taxon>
        <taxon>Actinomycetota</taxon>
        <taxon>Actinomycetes</taxon>
        <taxon>Mycobacteriales</taxon>
        <taxon>Nocardiaceae</taxon>
        <taxon>Nocardia</taxon>
    </lineage>
</organism>
<dbReference type="CDD" id="cd07247">
    <property type="entry name" value="SgaA_N_like"/>
    <property type="match status" value="1"/>
</dbReference>
<dbReference type="SUPFAM" id="SSF54593">
    <property type="entry name" value="Glyoxalase/Bleomycin resistance protein/Dihydroxybiphenyl dioxygenase"/>
    <property type="match status" value="2"/>
</dbReference>
<feature type="domain" description="VOC" evidence="1">
    <location>
        <begin position="12"/>
        <end position="125"/>
    </location>
</feature>
<evidence type="ECO:0000259" key="1">
    <source>
        <dbReference type="PROSITE" id="PS51819"/>
    </source>
</evidence>
<accession>A0ABW1JKB9</accession>
<protein>
    <submittedName>
        <fullName evidence="2">VOC family protein</fullName>
    </submittedName>
</protein>
<dbReference type="InterPro" id="IPR052164">
    <property type="entry name" value="Anthracycline_SecMetBiosynth"/>
</dbReference>
<dbReference type="Proteomes" id="UP001596223">
    <property type="component" value="Unassembled WGS sequence"/>
</dbReference>
<dbReference type="InterPro" id="IPR004360">
    <property type="entry name" value="Glyas_Fos-R_dOase_dom"/>
</dbReference>
<comment type="caution">
    <text evidence="2">The sequence shown here is derived from an EMBL/GenBank/DDBJ whole genome shotgun (WGS) entry which is preliminary data.</text>
</comment>
<keyword evidence="3" id="KW-1185">Reference proteome</keyword>
<sequence>MSTRDSAWASGTPCWVDVQVDDTTAARNFYSTLFGWEIQDAGPDSGGYLMATLNGRAVAGIGPKQSASAPSAWVTYISADDVDAVAGQIAAAGGSVPMAPMDVGEAGRMAIAADPGGAIFGLWQAGKSIGVEIVNVDGALTWNDLHTTEYKAAQDFYKKIYDYTYTEVGDGKEVVYSIFGIPQAPKERVGGVAQAPKLDTPPYWLAWFQVGDVDATIKTATELGAKVVLPAKTSPTGRAGVLRAPQGEVFSVVDRATTS</sequence>
<gene>
    <name evidence="2" type="ORF">ACFP3H_00365</name>
</gene>
<dbReference type="PANTHER" id="PTHR33993">
    <property type="entry name" value="GLYOXALASE-RELATED"/>
    <property type="match status" value="1"/>
</dbReference>
<dbReference type="InterPro" id="IPR037523">
    <property type="entry name" value="VOC_core"/>
</dbReference>
<dbReference type="Pfam" id="PF00903">
    <property type="entry name" value="Glyoxalase"/>
    <property type="match status" value="1"/>
</dbReference>
<dbReference type="RefSeq" id="WP_378597952.1">
    <property type="nucleotide sequence ID" value="NZ_JBHSQN010000001.1"/>
</dbReference>
<dbReference type="EMBL" id="JBHSQN010000001">
    <property type="protein sequence ID" value="MFC6009495.1"/>
    <property type="molecule type" value="Genomic_DNA"/>
</dbReference>
<reference evidence="3" key="1">
    <citation type="journal article" date="2019" name="Int. J. Syst. Evol. Microbiol.">
        <title>The Global Catalogue of Microorganisms (GCM) 10K type strain sequencing project: providing services to taxonomists for standard genome sequencing and annotation.</title>
        <authorList>
            <consortium name="The Broad Institute Genomics Platform"/>
            <consortium name="The Broad Institute Genome Sequencing Center for Infectious Disease"/>
            <person name="Wu L."/>
            <person name="Ma J."/>
        </authorList>
    </citation>
    <scope>NUCLEOTIDE SEQUENCE [LARGE SCALE GENOMIC DNA]</scope>
    <source>
        <strain evidence="3">CCUG 36956</strain>
    </source>
</reference>
<evidence type="ECO:0000313" key="2">
    <source>
        <dbReference type="EMBL" id="MFC6009495.1"/>
    </source>
</evidence>
<dbReference type="PROSITE" id="PS51819">
    <property type="entry name" value="VOC"/>
    <property type="match status" value="2"/>
</dbReference>
<dbReference type="PANTHER" id="PTHR33993:SF14">
    <property type="entry name" value="GB|AAF24581.1"/>
    <property type="match status" value="1"/>
</dbReference>
<name>A0ABW1JKB9_9NOCA</name>
<dbReference type="Gene3D" id="3.10.180.10">
    <property type="entry name" value="2,3-Dihydroxybiphenyl 1,2-Dioxygenase, domain 1"/>
    <property type="match status" value="2"/>
</dbReference>